<gene>
    <name evidence="1" type="ORF">ADN00_18785</name>
</gene>
<dbReference type="EMBL" id="LGCL01000045">
    <property type="protein sequence ID" value="KPL70091.1"/>
    <property type="molecule type" value="Genomic_DNA"/>
</dbReference>
<keyword evidence="2" id="KW-1185">Reference proteome</keyword>
<evidence type="ECO:0000313" key="2">
    <source>
        <dbReference type="Proteomes" id="UP000050417"/>
    </source>
</evidence>
<accession>A0A0P6XG87</accession>
<evidence type="ECO:0000313" key="1">
    <source>
        <dbReference type="EMBL" id="KPL70091.1"/>
    </source>
</evidence>
<reference evidence="1 2" key="1">
    <citation type="submission" date="2015-07" db="EMBL/GenBank/DDBJ databases">
        <title>Genome sequence of Ornatilinea apprima DSM 23815.</title>
        <authorList>
            <person name="Hemp J."/>
            <person name="Ward L.M."/>
            <person name="Pace L.A."/>
            <person name="Fischer W.W."/>
        </authorList>
    </citation>
    <scope>NUCLEOTIDE SEQUENCE [LARGE SCALE GENOMIC DNA]</scope>
    <source>
        <strain evidence="1 2">P3M-1</strain>
    </source>
</reference>
<dbReference type="PATRIC" id="fig|1134406.4.peg.3067"/>
<dbReference type="STRING" id="1134406.ADN00_18785"/>
<sequence>MNNPTTTDQFVTIPTVLGEVELSEINYRMGGPSRAQQCRNMLEILKPQKATIFEMRDKKEAEDYRSMLYTMAILKFSESGRIGTRIVDNLLYVWLT</sequence>
<dbReference type="Proteomes" id="UP000050417">
    <property type="component" value="Unassembled WGS sequence"/>
</dbReference>
<organism evidence="1 2">
    <name type="scientific">Ornatilinea apprima</name>
    <dbReference type="NCBI Taxonomy" id="1134406"/>
    <lineage>
        <taxon>Bacteria</taxon>
        <taxon>Bacillati</taxon>
        <taxon>Chloroflexota</taxon>
        <taxon>Anaerolineae</taxon>
        <taxon>Anaerolineales</taxon>
        <taxon>Anaerolineaceae</taxon>
        <taxon>Ornatilinea</taxon>
    </lineage>
</organism>
<name>A0A0P6XG87_9CHLR</name>
<proteinExistence type="predicted"/>
<dbReference type="RefSeq" id="WP_075064575.1">
    <property type="nucleotide sequence ID" value="NZ_LGCL01000045.1"/>
</dbReference>
<dbReference type="AlphaFoldDB" id="A0A0P6XG87"/>
<comment type="caution">
    <text evidence="1">The sequence shown here is derived from an EMBL/GenBank/DDBJ whole genome shotgun (WGS) entry which is preliminary data.</text>
</comment>
<protein>
    <submittedName>
        <fullName evidence="1">Uncharacterized protein</fullName>
    </submittedName>
</protein>